<evidence type="ECO:0000256" key="2">
    <source>
        <dbReference type="SAM" id="MobiDB-lite"/>
    </source>
</evidence>
<dbReference type="Proteomes" id="UP000324222">
    <property type="component" value="Unassembled WGS sequence"/>
</dbReference>
<keyword evidence="5" id="KW-1185">Reference proteome</keyword>
<sequence length="153" mass="16019">MIIAGEEDAVSPSCSPSCSLPTSRGGAGSLDRLGNEEEWEIKAERGEKQGRVSVPGGRVGQVKVRRCRHPLFPLLALIFEKCELATCTPREPGVAGGDVCSSESFNEDIAVFSKQVRQCPPRRAVSKGGGGGVSEVPRGVALHLACVAGFAAE</sequence>
<keyword evidence="1" id="KW-0539">Nucleus</keyword>
<dbReference type="EMBL" id="VSRR010003542">
    <property type="protein sequence ID" value="MPC36539.1"/>
    <property type="molecule type" value="Genomic_DNA"/>
</dbReference>
<name>A0A5B7ETY5_PORTR</name>
<keyword evidence="4" id="KW-0371">Homeobox</keyword>
<keyword evidence="4" id="KW-0238">DNA-binding</keyword>
<protein>
    <submittedName>
        <fullName evidence="4">Homeobox protein Meis1</fullName>
    </submittedName>
</protein>
<dbReference type="AlphaFoldDB" id="A0A5B7ETY5"/>
<proteinExistence type="predicted"/>
<evidence type="ECO:0000256" key="1">
    <source>
        <dbReference type="ARBA" id="ARBA00023242"/>
    </source>
</evidence>
<evidence type="ECO:0000259" key="3">
    <source>
        <dbReference type="Pfam" id="PF16493"/>
    </source>
</evidence>
<organism evidence="4 5">
    <name type="scientific">Portunus trituberculatus</name>
    <name type="common">Swimming crab</name>
    <name type="synonym">Neptunus trituberculatus</name>
    <dbReference type="NCBI Taxonomy" id="210409"/>
    <lineage>
        <taxon>Eukaryota</taxon>
        <taxon>Metazoa</taxon>
        <taxon>Ecdysozoa</taxon>
        <taxon>Arthropoda</taxon>
        <taxon>Crustacea</taxon>
        <taxon>Multicrustacea</taxon>
        <taxon>Malacostraca</taxon>
        <taxon>Eumalacostraca</taxon>
        <taxon>Eucarida</taxon>
        <taxon>Decapoda</taxon>
        <taxon>Pleocyemata</taxon>
        <taxon>Brachyura</taxon>
        <taxon>Eubrachyura</taxon>
        <taxon>Portunoidea</taxon>
        <taxon>Portunidae</taxon>
        <taxon>Portuninae</taxon>
        <taxon>Portunus</taxon>
    </lineage>
</organism>
<evidence type="ECO:0000313" key="5">
    <source>
        <dbReference type="Proteomes" id="UP000324222"/>
    </source>
</evidence>
<dbReference type="InterPro" id="IPR032453">
    <property type="entry name" value="PKNOX/Meis_N"/>
</dbReference>
<gene>
    <name evidence="4" type="primary">meis1</name>
    <name evidence="4" type="ORF">E2C01_030001</name>
</gene>
<dbReference type="Pfam" id="PF16493">
    <property type="entry name" value="Meis_PKNOX_N"/>
    <property type="match status" value="1"/>
</dbReference>
<feature type="region of interest" description="Disordered" evidence="2">
    <location>
        <begin position="1"/>
        <end position="34"/>
    </location>
</feature>
<dbReference type="OrthoDB" id="10056939at2759"/>
<accession>A0A5B7ETY5</accession>
<comment type="caution">
    <text evidence="4">The sequence shown here is derived from an EMBL/GenBank/DDBJ whole genome shotgun (WGS) entry which is preliminary data.</text>
</comment>
<reference evidence="4 5" key="1">
    <citation type="submission" date="2019-05" db="EMBL/GenBank/DDBJ databases">
        <title>Another draft genome of Portunus trituberculatus and its Hox gene families provides insights of decapod evolution.</title>
        <authorList>
            <person name="Jeong J.-H."/>
            <person name="Song I."/>
            <person name="Kim S."/>
            <person name="Choi T."/>
            <person name="Kim D."/>
            <person name="Ryu S."/>
            <person name="Kim W."/>
        </authorList>
    </citation>
    <scope>NUCLEOTIDE SEQUENCE [LARGE SCALE GENOMIC DNA]</scope>
    <source>
        <tissue evidence="4">Muscle</tissue>
    </source>
</reference>
<evidence type="ECO:0000313" key="4">
    <source>
        <dbReference type="EMBL" id="MPC36539.1"/>
    </source>
</evidence>
<dbReference type="GO" id="GO:0003677">
    <property type="term" value="F:DNA binding"/>
    <property type="evidence" value="ECO:0007669"/>
    <property type="project" value="UniProtKB-KW"/>
</dbReference>
<feature type="domain" description="MEIS N-terminal" evidence="3">
    <location>
        <begin position="67"/>
        <end position="118"/>
    </location>
</feature>